<protein>
    <recommendedName>
        <fullName evidence="2">PDZ domain-containing protein</fullName>
    </recommendedName>
</protein>
<feature type="domain" description="PDZ" evidence="2">
    <location>
        <begin position="181"/>
        <end position="210"/>
    </location>
</feature>
<name>A0A1M6CXI4_9BACT</name>
<organism evidence="3 4">
    <name type="scientific">Rubritalea squalenifaciens DSM 18772</name>
    <dbReference type="NCBI Taxonomy" id="1123071"/>
    <lineage>
        <taxon>Bacteria</taxon>
        <taxon>Pseudomonadati</taxon>
        <taxon>Verrucomicrobiota</taxon>
        <taxon>Verrucomicrobiia</taxon>
        <taxon>Verrucomicrobiales</taxon>
        <taxon>Rubritaleaceae</taxon>
        <taxon>Rubritalea</taxon>
    </lineage>
</organism>
<dbReference type="SUPFAM" id="SSF50156">
    <property type="entry name" value="PDZ domain-like"/>
    <property type="match status" value="1"/>
</dbReference>
<proteinExistence type="predicted"/>
<evidence type="ECO:0000313" key="4">
    <source>
        <dbReference type="Proteomes" id="UP000184510"/>
    </source>
</evidence>
<evidence type="ECO:0000259" key="2">
    <source>
        <dbReference type="PROSITE" id="PS50106"/>
    </source>
</evidence>
<dbReference type="InParanoid" id="A0A1M6CXI4"/>
<dbReference type="InterPro" id="IPR046255">
    <property type="entry name" value="DUF6288"/>
</dbReference>
<evidence type="ECO:0000313" key="3">
    <source>
        <dbReference type="EMBL" id="SHI65706.1"/>
    </source>
</evidence>
<sequence length="1141" mass="125838">MRSVYPILGILAVGSGIGYIYLQSEQVSAQKDVVEAIEVQTAELVPATEKVKEVPAELVQQPSEPDVKPAEPQPPVEPAEPEPHPVLTEVETDFDFAAWQKARGQKIDLKAWGKYNPSPHRSYFNGDSAECVKRWYVNLGPLGVTTRMHDRAWENFSAVKKAFPKGLCDQDGSLVWNHFEVVTVKPGSPADGVLKPGDRILAMDGEYLQGSQRCMLDSELGNRHVRGLELHAGELIDRAESLGEITLVVLPSGKESGLAARKSGWQKLEELKPSSGATVEIKFPSAGMVRLIASGKKPNVDGLRMTGPGGLAMDMEMKRREGIINHALEVPGKDWVFKGPVSWKSGSLRVEFRPDLQKPEKDLAARLETVSLKLDKIGSFGSHFDPNSEKAYNYSRMLKHRLLVQQEADGSWKAGGYASLSFHTSISGLALMSTGDRSVMPAVKKAAYYVAQATEADKWTYSNGVQLLFLAEYYLYSGDKEILPSLRRVLTDARRFVLSDFTAGHSYMRPGYGGSGYIGGGGALCCGLAVACKTPVANAEDQDLLHKMLSRVQEIAPAGLVPYGRGGKKKAHNEVSGQGGGCGSGPYFVASLLGSGGERFTEAARERFSTAPFGTAENGHATQTLHFFWSALSSCLSNQKGYQGVMDAYLWKFTLLREYDGLINKNNYRVEYHNGDGVIGEPYWRTAAYLILMNAHRKQLAMTGKEEYLSHEKEETALLYNDHKSTKLHMIRNWALVDAHLGSDSPASLKAGLKAMLELKEDFGLEKALMELFRQKAPQIARDVMRIPSKNGRVPSGQLAELVMGIHFDGLCTADLLADLPEELEDDKKAIKEFTKKKQKELARKGANGRIDYRVLIQPHSVMQAEELGTSRDIATAIFPIENLKVELGDSSRKFFRNIVKSGKDGSLKTSCKMADGESTVLKVRVSYRCAGLEFKYVSDFDIPASESRNYVPALVRVPVKGTLLEDYYGSYSMGLLLSNKVPFSCEQRSEPAPYLLEGQIYELEISPGSAWGHDLRTVKLIGDAKREISYQGPREILDGKVETSLALSSGKAVEIKLNRKQLVKSVYTDLGDGKISHRIEAMVDGEWKLVSPRGTSGLRACEPVETDRLRVLYDGKGAELRELRVVSPESDYQGKWGDVW</sequence>
<reference evidence="3 4" key="1">
    <citation type="submission" date="2016-11" db="EMBL/GenBank/DDBJ databases">
        <authorList>
            <person name="Jaros S."/>
            <person name="Januszkiewicz K."/>
            <person name="Wedrychowicz H."/>
        </authorList>
    </citation>
    <scope>NUCLEOTIDE SEQUENCE [LARGE SCALE GENOMIC DNA]</scope>
    <source>
        <strain evidence="3 4">DSM 18772</strain>
    </source>
</reference>
<evidence type="ECO:0000256" key="1">
    <source>
        <dbReference type="SAM" id="MobiDB-lite"/>
    </source>
</evidence>
<dbReference type="InterPro" id="IPR036034">
    <property type="entry name" value="PDZ_sf"/>
</dbReference>
<dbReference type="PROSITE" id="PS50106">
    <property type="entry name" value="PDZ"/>
    <property type="match status" value="1"/>
</dbReference>
<dbReference type="Gene3D" id="2.30.42.10">
    <property type="match status" value="1"/>
</dbReference>
<dbReference type="InterPro" id="IPR001478">
    <property type="entry name" value="PDZ"/>
</dbReference>
<feature type="region of interest" description="Disordered" evidence="1">
    <location>
        <begin position="58"/>
        <end position="84"/>
    </location>
</feature>
<dbReference type="Pfam" id="PF19805">
    <property type="entry name" value="DUF6288"/>
    <property type="match status" value="1"/>
</dbReference>
<accession>A0A1M6CXI4</accession>
<keyword evidence="4" id="KW-1185">Reference proteome</keyword>
<dbReference type="OrthoDB" id="5555605at2"/>
<dbReference type="AlphaFoldDB" id="A0A1M6CXI4"/>
<dbReference type="EMBL" id="FQYR01000002">
    <property type="protein sequence ID" value="SHI65706.1"/>
    <property type="molecule type" value="Genomic_DNA"/>
</dbReference>
<gene>
    <name evidence="3" type="ORF">SAMN02745181_0594</name>
</gene>
<dbReference type="Proteomes" id="UP000184510">
    <property type="component" value="Unassembled WGS sequence"/>
</dbReference>
<dbReference type="RefSeq" id="WP_143157992.1">
    <property type="nucleotide sequence ID" value="NZ_FQYR01000002.1"/>
</dbReference>